<dbReference type="Gene3D" id="3.30.460.10">
    <property type="entry name" value="Beta Polymerase, domain 2"/>
    <property type="match status" value="1"/>
</dbReference>
<keyword evidence="7" id="KW-0067">ATP-binding</keyword>
<evidence type="ECO:0000256" key="3">
    <source>
        <dbReference type="ARBA" id="ARBA00022679"/>
    </source>
</evidence>
<dbReference type="AlphaFoldDB" id="A0A364P0S9"/>
<dbReference type="PANTHER" id="PTHR33571">
    <property type="entry name" value="SSL8005 PROTEIN"/>
    <property type="match status" value="1"/>
</dbReference>
<proteinExistence type="inferred from homology"/>
<name>A0A364P0S9_9PROT</name>
<dbReference type="SUPFAM" id="SSF81301">
    <property type="entry name" value="Nucleotidyltransferase"/>
    <property type="match status" value="1"/>
</dbReference>
<evidence type="ECO:0000256" key="7">
    <source>
        <dbReference type="ARBA" id="ARBA00022840"/>
    </source>
</evidence>
<dbReference type="GO" id="GO:0005524">
    <property type="term" value="F:ATP binding"/>
    <property type="evidence" value="ECO:0007669"/>
    <property type="project" value="UniProtKB-KW"/>
</dbReference>
<dbReference type="InterPro" id="IPR043519">
    <property type="entry name" value="NT_sf"/>
</dbReference>
<gene>
    <name evidence="11" type="ORF">CU669_05610</name>
</gene>
<evidence type="ECO:0000256" key="4">
    <source>
        <dbReference type="ARBA" id="ARBA00022695"/>
    </source>
</evidence>
<keyword evidence="8" id="KW-0460">Magnesium</keyword>
<comment type="cofactor">
    <cofactor evidence="1">
        <name>Mg(2+)</name>
        <dbReference type="ChEBI" id="CHEBI:18420"/>
    </cofactor>
</comment>
<keyword evidence="2" id="KW-1277">Toxin-antitoxin system</keyword>
<sequence length="97" mass="11126">MGALASLHRHREEILRLAETFKARDVRVFGSASRGEEREDSDVDFLVAWEEQASLTDWAGFQQELERLLGRKVDVVSEASLHWYIRDKVLSEACPLP</sequence>
<accession>A0A364P0S9</accession>
<evidence type="ECO:0000259" key="10">
    <source>
        <dbReference type="Pfam" id="PF01909"/>
    </source>
</evidence>
<evidence type="ECO:0000256" key="9">
    <source>
        <dbReference type="ARBA" id="ARBA00038276"/>
    </source>
</evidence>
<reference evidence="11 12" key="1">
    <citation type="submission" date="2017-11" db="EMBL/GenBank/DDBJ databases">
        <title>Draft genome sequence of magnetotactic bacterium Magnetospirillum kuznetsovii LBB-42.</title>
        <authorList>
            <person name="Grouzdev D.S."/>
            <person name="Rysina M.S."/>
            <person name="Baslerov R.V."/>
            <person name="Koziaeva V."/>
        </authorList>
    </citation>
    <scope>NUCLEOTIDE SEQUENCE [LARGE SCALE GENOMIC DNA]</scope>
    <source>
        <strain evidence="11 12">LBB-42</strain>
    </source>
</reference>
<dbReference type="PANTHER" id="PTHR33571:SF12">
    <property type="entry name" value="BSL3053 PROTEIN"/>
    <property type="match status" value="1"/>
</dbReference>
<keyword evidence="6" id="KW-0547">Nucleotide-binding</keyword>
<organism evidence="11 12">
    <name type="scientific">Paramagnetospirillum kuznetsovii</name>
    <dbReference type="NCBI Taxonomy" id="2053833"/>
    <lineage>
        <taxon>Bacteria</taxon>
        <taxon>Pseudomonadati</taxon>
        <taxon>Pseudomonadota</taxon>
        <taxon>Alphaproteobacteria</taxon>
        <taxon>Rhodospirillales</taxon>
        <taxon>Magnetospirillaceae</taxon>
        <taxon>Paramagnetospirillum</taxon>
    </lineage>
</organism>
<keyword evidence="3" id="KW-0808">Transferase</keyword>
<dbReference type="CDD" id="cd05403">
    <property type="entry name" value="NT_KNTase_like"/>
    <property type="match status" value="1"/>
</dbReference>
<dbReference type="EMBL" id="PGTO01000003">
    <property type="protein sequence ID" value="RAU22860.1"/>
    <property type="molecule type" value="Genomic_DNA"/>
</dbReference>
<keyword evidence="12" id="KW-1185">Reference proteome</keyword>
<evidence type="ECO:0000256" key="8">
    <source>
        <dbReference type="ARBA" id="ARBA00022842"/>
    </source>
</evidence>
<keyword evidence="5" id="KW-0479">Metal-binding</keyword>
<evidence type="ECO:0000256" key="1">
    <source>
        <dbReference type="ARBA" id="ARBA00001946"/>
    </source>
</evidence>
<evidence type="ECO:0000256" key="2">
    <source>
        <dbReference type="ARBA" id="ARBA00022649"/>
    </source>
</evidence>
<dbReference type="InterPro" id="IPR052038">
    <property type="entry name" value="Type-VII_TA_antitoxin"/>
</dbReference>
<dbReference type="RefSeq" id="WP_112142843.1">
    <property type="nucleotide sequence ID" value="NZ_PGTO01000003.1"/>
</dbReference>
<dbReference type="InterPro" id="IPR002934">
    <property type="entry name" value="Polymerase_NTP_transf_dom"/>
</dbReference>
<dbReference type="GO" id="GO:0016779">
    <property type="term" value="F:nucleotidyltransferase activity"/>
    <property type="evidence" value="ECO:0007669"/>
    <property type="project" value="UniProtKB-KW"/>
</dbReference>
<keyword evidence="4" id="KW-0548">Nucleotidyltransferase</keyword>
<evidence type="ECO:0000256" key="5">
    <source>
        <dbReference type="ARBA" id="ARBA00022723"/>
    </source>
</evidence>
<dbReference type="Pfam" id="PF01909">
    <property type="entry name" value="NTP_transf_2"/>
    <property type="match status" value="1"/>
</dbReference>
<comment type="caution">
    <text evidence="11">The sequence shown here is derived from an EMBL/GenBank/DDBJ whole genome shotgun (WGS) entry which is preliminary data.</text>
</comment>
<dbReference type="GO" id="GO:0046872">
    <property type="term" value="F:metal ion binding"/>
    <property type="evidence" value="ECO:0007669"/>
    <property type="project" value="UniProtKB-KW"/>
</dbReference>
<evidence type="ECO:0000313" key="12">
    <source>
        <dbReference type="Proteomes" id="UP000251075"/>
    </source>
</evidence>
<feature type="domain" description="Polymerase nucleotidyl transferase" evidence="10">
    <location>
        <begin position="17"/>
        <end position="92"/>
    </location>
</feature>
<evidence type="ECO:0000256" key="6">
    <source>
        <dbReference type="ARBA" id="ARBA00022741"/>
    </source>
</evidence>
<dbReference type="Proteomes" id="UP000251075">
    <property type="component" value="Unassembled WGS sequence"/>
</dbReference>
<protein>
    <recommendedName>
        <fullName evidence="10">Polymerase nucleotidyl transferase domain-containing protein</fullName>
    </recommendedName>
</protein>
<dbReference type="OrthoDB" id="9809323at2"/>
<evidence type="ECO:0000313" key="11">
    <source>
        <dbReference type="EMBL" id="RAU22860.1"/>
    </source>
</evidence>
<comment type="similarity">
    <text evidence="9">Belongs to the MntA antitoxin family.</text>
</comment>